<gene>
    <name evidence="2" type="ORF">SCHPADRAFT_908820</name>
</gene>
<name>A0A0H2RF79_9AGAM</name>
<evidence type="ECO:0000313" key="3">
    <source>
        <dbReference type="Proteomes" id="UP000053477"/>
    </source>
</evidence>
<dbReference type="Proteomes" id="UP000053477">
    <property type="component" value="Unassembled WGS sequence"/>
</dbReference>
<dbReference type="EMBL" id="KQ086102">
    <property type="protein sequence ID" value="KLO08203.1"/>
    <property type="molecule type" value="Genomic_DNA"/>
</dbReference>
<evidence type="ECO:0000313" key="2">
    <source>
        <dbReference type="EMBL" id="KLO08203.1"/>
    </source>
</evidence>
<evidence type="ECO:0000256" key="1">
    <source>
        <dbReference type="SAM" id="MobiDB-lite"/>
    </source>
</evidence>
<accession>A0A0H2RF79</accession>
<proteinExistence type="predicted"/>
<dbReference type="AlphaFoldDB" id="A0A0H2RF79"/>
<protein>
    <submittedName>
        <fullName evidence="2">Uncharacterized protein</fullName>
    </submittedName>
</protein>
<keyword evidence="3" id="KW-1185">Reference proteome</keyword>
<sequence length="98" mass="10578">MHRDPAASSQARSATHPGAPPGAQLIWPPHDITHAPSPLTDLAVASFLNHKAGRVLRPPTIRLGGLGNVTTSLLSPPAILARMWVHPVHRNKPQRYLI</sequence>
<dbReference type="InParanoid" id="A0A0H2RF79"/>
<reference evidence="2 3" key="1">
    <citation type="submission" date="2015-04" db="EMBL/GenBank/DDBJ databases">
        <title>Complete genome sequence of Schizopora paradoxa KUC8140, a cosmopolitan wood degrader in East Asia.</title>
        <authorList>
            <consortium name="DOE Joint Genome Institute"/>
            <person name="Min B."/>
            <person name="Park H."/>
            <person name="Jang Y."/>
            <person name="Kim J.-J."/>
            <person name="Kim K.H."/>
            <person name="Pangilinan J."/>
            <person name="Lipzen A."/>
            <person name="Riley R."/>
            <person name="Grigoriev I.V."/>
            <person name="Spatafora J.W."/>
            <person name="Choi I.-G."/>
        </authorList>
    </citation>
    <scope>NUCLEOTIDE SEQUENCE [LARGE SCALE GENOMIC DNA]</scope>
    <source>
        <strain evidence="2 3">KUC8140</strain>
    </source>
</reference>
<organism evidence="2 3">
    <name type="scientific">Schizopora paradoxa</name>
    <dbReference type="NCBI Taxonomy" id="27342"/>
    <lineage>
        <taxon>Eukaryota</taxon>
        <taxon>Fungi</taxon>
        <taxon>Dikarya</taxon>
        <taxon>Basidiomycota</taxon>
        <taxon>Agaricomycotina</taxon>
        <taxon>Agaricomycetes</taxon>
        <taxon>Hymenochaetales</taxon>
        <taxon>Schizoporaceae</taxon>
        <taxon>Schizopora</taxon>
    </lineage>
</organism>
<feature type="region of interest" description="Disordered" evidence="1">
    <location>
        <begin position="1"/>
        <end position="32"/>
    </location>
</feature>